<dbReference type="OrthoDB" id="9804143at2"/>
<evidence type="ECO:0000256" key="3">
    <source>
        <dbReference type="ARBA" id="ARBA00022692"/>
    </source>
</evidence>
<feature type="transmembrane region" description="Helical" evidence="10">
    <location>
        <begin position="29"/>
        <end position="46"/>
    </location>
</feature>
<feature type="transmembrane region" description="Helical" evidence="10">
    <location>
        <begin position="372"/>
        <end position="392"/>
    </location>
</feature>
<dbReference type="PaxDb" id="1198114-AciX9_3512"/>
<dbReference type="Proteomes" id="UP000000343">
    <property type="component" value="Chromosome"/>
</dbReference>
<dbReference type="InterPro" id="IPR004268">
    <property type="entry name" value="MurJ"/>
</dbReference>
<feature type="transmembrane region" description="Helical" evidence="10">
    <location>
        <begin position="298"/>
        <end position="320"/>
    </location>
</feature>
<dbReference type="RefSeq" id="WP_013581828.1">
    <property type="nucleotide sequence ID" value="NC_015064.1"/>
</dbReference>
<evidence type="ECO:0000313" key="12">
    <source>
        <dbReference type="Proteomes" id="UP000000343"/>
    </source>
</evidence>
<keyword evidence="2" id="KW-1003">Cell membrane</keyword>
<comment type="subcellular location">
    <subcellularLocation>
        <location evidence="1">Cell membrane</location>
        <topology evidence="1">Multi-pass membrane protein</topology>
    </subcellularLocation>
</comment>
<gene>
    <name evidence="11" type="ordered locus">AciX9_3512</name>
</gene>
<dbReference type="PRINTS" id="PR01806">
    <property type="entry name" value="VIRFACTRMVIN"/>
</dbReference>
<feature type="transmembrane region" description="Helical" evidence="10">
    <location>
        <begin position="214"/>
        <end position="236"/>
    </location>
</feature>
<organism evidence="12">
    <name type="scientific">Granulicella tundricola (strain ATCC BAA-1859 / DSM 23138 / MP5ACTX9)</name>
    <dbReference type="NCBI Taxonomy" id="1198114"/>
    <lineage>
        <taxon>Bacteria</taxon>
        <taxon>Pseudomonadati</taxon>
        <taxon>Acidobacteriota</taxon>
        <taxon>Terriglobia</taxon>
        <taxon>Terriglobales</taxon>
        <taxon>Acidobacteriaceae</taxon>
        <taxon>Granulicella</taxon>
    </lineage>
</organism>
<dbReference type="GO" id="GO:0008360">
    <property type="term" value="P:regulation of cell shape"/>
    <property type="evidence" value="ECO:0007669"/>
    <property type="project" value="UniProtKB-KW"/>
</dbReference>
<sequence length="531" mass="56656">MSTTQPTTQPIPETTPRAGFFSLKHQHSVFSATMLLMGASLLSGVLGLVRTKYIAYVFGAGSITDAYNAAFNLPDMISYFLIGGVASITLVNILSRYREAGDEEGADRALSIILNAMMVVLGTGILIAELIAPWYTAALFPKLNPETAALCTHLTRLLLPAQFFFFVGGVLGSRLLVRKIFLYQAITPLIYNLGIILGGVLLSARLGIDSLAYGVLGGAFVGAALLNAIGAFRGGLRYTPIFNLKHPAFLEWLKLSLPLMIGVSLAMADKWILGYFATADDGGLTRLQNAKTLFNAPLGIIGAAAGAASLPFFTSLYAQGRHFDFNAAVNRAVSRLLAVGLLCTAWMCSLSVPILDIYRGGVYSKADALNTAHYFAIFSVSLALWSAQGIYARAFYAARNTLTPAISGTVVTLVSIPIYALLFHHIGVDGLAIASDLGILAHTVALAVLLHQKHIVSLASLEFEEIGRALIAALLAYFLTSTAIPYIPHPSGHPGDIVVILIASALWAGVILFTLQLSGSKLIQQLRNRKA</sequence>
<evidence type="ECO:0000256" key="2">
    <source>
        <dbReference type="ARBA" id="ARBA00022475"/>
    </source>
</evidence>
<feature type="transmembrane region" description="Helical" evidence="10">
    <location>
        <begin position="257"/>
        <end position="278"/>
    </location>
</feature>
<dbReference type="PANTHER" id="PTHR47019">
    <property type="entry name" value="LIPID II FLIPPASE MURJ"/>
    <property type="match status" value="1"/>
</dbReference>
<evidence type="ECO:0000256" key="9">
    <source>
        <dbReference type="ARBA" id="ARBA00061532"/>
    </source>
</evidence>
<feature type="transmembrane region" description="Helical" evidence="10">
    <location>
        <begin position="332"/>
        <end position="352"/>
    </location>
</feature>
<keyword evidence="5" id="KW-0573">Peptidoglycan synthesis</keyword>
<keyword evidence="12" id="KW-1185">Reference proteome</keyword>
<dbReference type="STRING" id="1198114.AciX9_3512"/>
<protein>
    <submittedName>
        <fullName evidence="11">Virulence factor MVIN family protein</fullName>
    </submittedName>
</protein>
<evidence type="ECO:0000256" key="6">
    <source>
        <dbReference type="ARBA" id="ARBA00022989"/>
    </source>
</evidence>
<accession>E8X409</accession>
<evidence type="ECO:0000256" key="4">
    <source>
        <dbReference type="ARBA" id="ARBA00022960"/>
    </source>
</evidence>
<evidence type="ECO:0000256" key="8">
    <source>
        <dbReference type="ARBA" id="ARBA00060041"/>
    </source>
</evidence>
<dbReference type="GO" id="GO:0015648">
    <property type="term" value="F:lipid-linked peptidoglycan transporter activity"/>
    <property type="evidence" value="ECO:0007669"/>
    <property type="project" value="TreeGrafter"/>
</dbReference>
<proteinExistence type="inferred from homology"/>
<dbReference type="EMBL" id="CP002480">
    <property type="protein sequence ID" value="ADW70517.1"/>
    <property type="molecule type" value="Genomic_DNA"/>
</dbReference>
<dbReference type="AlphaFoldDB" id="E8X409"/>
<comment type="similarity">
    <text evidence="9">Belongs to the MurJ/MviN family.</text>
</comment>
<feature type="transmembrane region" description="Helical" evidence="10">
    <location>
        <begin position="76"/>
        <end position="97"/>
    </location>
</feature>
<dbReference type="HOGENOM" id="CLU_006797_5_2_0"/>
<feature type="transmembrane region" description="Helical" evidence="10">
    <location>
        <begin position="430"/>
        <end position="449"/>
    </location>
</feature>
<name>E8X409_GRATM</name>
<dbReference type="GO" id="GO:0005886">
    <property type="term" value="C:plasma membrane"/>
    <property type="evidence" value="ECO:0007669"/>
    <property type="project" value="UniProtKB-SubCell"/>
</dbReference>
<dbReference type="InterPro" id="IPR051050">
    <property type="entry name" value="Lipid_II_flippase_MurJ/MviN"/>
</dbReference>
<evidence type="ECO:0000256" key="1">
    <source>
        <dbReference type="ARBA" id="ARBA00004651"/>
    </source>
</evidence>
<dbReference type="Pfam" id="PF03023">
    <property type="entry name" value="MurJ"/>
    <property type="match status" value="1"/>
</dbReference>
<dbReference type="eggNOG" id="COG0728">
    <property type="taxonomic scope" value="Bacteria"/>
</dbReference>
<evidence type="ECO:0000256" key="10">
    <source>
        <dbReference type="SAM" id="Phobius"/>
    </source>
</evidence>
<feature type="transmembrane region" description="Helical" evidence="10">
    <location>
        <begin position="157"/>
        <end position="177"/>
    </location>
</feature>
<keyword evidence="7 10" id="KW-0472">Membrane</keyword>
<keyword evidence="3 10" id="KW-0812">Transmembrane</keyword>
<evidence type="ECO:0000256" key="5">
    <source>
        <dbReference type="ARBA" id="ARBA00022984"/>
    </source>
</evidence>
<feature type="transmembrane region" description="Helical" evidence="10">
    <location>
        <begin position="189"/>
        <end position="208"/>
    </location>
</feature>
<dbReference type="KEGG" id="acm:AciX9_3512"/>
<feature type="transmembrane region" description="Helical" evidence="10">
    <location>
        <begin position="109"/>
        <end position="137"/>
    </location>
</feature>
<dbReference type="PANTHER" id="PTHR47019:SF1">
    <property type="entry name" value="LIPID II FLIPPASE MURJ"/>
    <property type="match status" value="1"/>
</dbReference>
<feature type="transmembrane region" description="Helical" evidence="10">
    <location>
        <begin position="499"/>
        <end position="519"/>
    </location>
</feature>
<reference evidence="12" key="1">
    <citation type="submission" date="2011-01" db="EMBL/GenBank/DDBJ databases">
        <title>Complete sequence of chromosome of Acidobacterium sp. MP5ACTX9.</title>
        <authorList>
            <consortium name="US DOE Joint Genome Institute"/>
            <person name="Lucas S."/>
            <person name="Copeland A."/>
            <person name="Lapidus A."/>
            <person name="Cheng J.-F."/>
            <person name="Goodwin L."/>
            <person name="Pitluck S."/>
            <person name="Teshima H."/>
            <person name="Detter J.C."/>
            <person name="Han C."/>
            <person name="Tapia R."/>
            <person name="Land M."/>
            <person name="Hauser L."/>
            <person name="Kyrpides N."/>
            <person name="Ivanova N."/>
            <person name="Ovchinnikova G."/>
            <person name="Pagani I."/>
            <person name="Rawat S.R."/>
            <person name="Mannisto M."/>
            <person name="Haggblom M.M."/>
            <person name="Woyke T."/>
        </authorList>
    </citation>
    <scope>NUCLEOTIDE SEQUENCE [LARGE SCALE GENOMIC DNA]</scope>
    <source>
        <strain evidence="12">MP5ACTX9</strain>
    </source>
</reference>
<feature type="transmembrane region" description="Helical" evidence="10">
    <location>
        <begin position="469"/>
        <end position="487"/>
    </location>
</feature>
<dbReference type="GO" id="GO:0034204">
    <property type="term" value="P:lipid translocation"/>
    <property type="evidence" value="ECO:0007669"/>
    <property type="project" value="TreeGrafter"/>
</dbReference>
<dbReference type="GO" id="GO:0009252">
    <property type="term" value="P:peptidoglycan biosynthetic process"/>
    <property type="evidence" value="ECO:0007669"/>
    <property type="project" value="UniProtKB-KW"/>
</dbReference>
<keyword evidence="4" id="KW-0133">Cell shape</keyword>
<keyword evidence="6 10" id="KW-1133">Transmembrane helix</keyword>
<evidence type="ECO:0000256" key="7">
    <source>
        <dbReference type="ARBA" id="ARBA00023136"/>
    </source>
</evidence>
<evidence type="ECO:0000313" key="11">
    <source>
        <dbReference type="EMBL" id="ADW70517.1"/>
    </source>
</evidence>
<feature type="transmembrane region" description="Helical" evidence="10">
    <location>
        <begin position="404"/>
        <end position="424"/>
    </location>
</feature>
<comment type="function">
    <text evidence="8">Involved in peptidoglycan biosynthesis. Transports lipid-linked peptidoglycan precursors from the inner to the outer leaflet of the cytoplasmic membrane.</text>
</comment>